<comment type="similarity">
    <text evidence="1 8">Belongs to the bacterial ribosomal protein bS6 family.</text>
</comment>
<dbReference type="InterPro" id="IPR014717">
    <property type="entry name" value="Transl_elong_EF1B/ribsomal_bS6"/>
</dbReference>
<comment type="function">
    <text evidence="6 8">Binds together with bS18 to 16S ribosomal RNA.</text>
</comment>
<dbReference type="InterPro" id="IPR035980">
    <property type="entry name" value="Ribosomal_bS6_sf"/>
</dbReference>
<dbReference type="GO" id="GO:0022627">
    <property type="term" value="C:cytosolic small ribosomal subunit"/>
    <property type="evidence" value="ECO:0007669"/>
    <property type="project" value="TreeGrafter"/>
</dbReference>
<dbReference type="KEGG" id="hba:Hbal_1941"/>
<proteinExistence type="inferred from homology"/>
<gene>
    <name evidence="8" type="primary">rpsF</name>
    <name evidence="10" type="ordered locus">Hbal_1941</name>
</gene>
<protein>
    <recommendedName>
        <fullName evidence="7 8">Small ribosomal subunit protein bS6</fullName>
    </recommendedName>
</protein>
<evidence type="ECO:0000256" key="9">
    <source>
        <dbReference type="SAM" id="MobiDB-lite"/>
    </source>
</evidence>
<keyword evidence="3 8" id="KW-0694">RNA-binding</keyword>
<dbReference type="HAMAP" id="MF_00360">
    <property type="entry name" value="Ribosomal_bS6"/>
    <property type="match status" value="1"/>
</dbReference>
<dbReference type="GO" id="GO:0006412">
    <property type="term" value="P:translation"/>
    <property type="evidence" value="ECO:0007669"/>
    <property type="project" value="UniProtKB-UniRule"/>
</dbReference>
<dbReference type="Proteomes" id="UP000002745">
    <property type="component" value="Chromosome"/>
</dbReference>
<dbReference type="GO" id="GO:0070181">
    <property type="term" value="F:small ribosomal subunit rRNA binding"/>
    <property type="evidence" value="ECO:0007669"/>
    <property type="project" value="TreeGrafter"/>
</dbReference>
<dbReference type="PROSITE" id="PS01048">
    <property type="entry name" value="RIBOSOMAL_S6"/>
    <property type="match status" value="1"/>
</dbReference>
<evidence type="ECO:0000313" key="11">
    <source>
        <dbReference type="Proteomes" id="UP000002745"/>
    </source>
</evidence>
<dbReference type="NCBIfam" id="TIGR00166">
    <property type="entry name" value="S6"/>
    <property type="match status" value="1"/>
</dbReference>
<dbReference type="Pfam" id="PF01250">
    <property type="entry name" value="Ribosomal_S6"/>
    <property type="match status" value="1"/>
</dbReference>
<feature type="compositionally biased region" description="Basic and acidic residues" evidence="9">
    <location>
        <begin position="105"/>
        <end position="134"/>
    </location>
</feature>
<dbReference type="RefSeq" id="WP_015827775.1">
    <property type="nucleotide sequence ID" value="NC_012982.1"/>
</dbReference>
<dbReference type="InterPro" id="IPR020815">
    <property type="entry name" value="Ribosomal_bS6_CS"/>
</dbReference>
<keyword evidence="11" id="KW-1185">Reference proteome</keyword>
<evidence type="ECO:0000256" key="1">
    <source>
        <dbReference type="ARBA" id="ARBA00009512"/>
    </source>
</evidence>
<dbReference type="GO" id="GO:0003735">
    <property type="term" value="F:structural constituent of ribosome"/>
    <property type="evidence" value="ECO:0007669"/>
    <property type="project" value="InterPro"/>
</dbReference>
<sequence length="134" mass="15482">MAFYEHVVISRPDVSPQQVETLVEELTAIVTEKEGTVAKTEYWGLRNLAYPINKSRKGHYSLLNIDAPPAAIHEIERRLRINEDVIRFLTIKVEELSEEPSPVLSRKDRGDKGDRGDRGGDRGERRPRRDREEF</sequence>
<keyword evidence="4 8" id="KW-0689">Ribosomal protein</keyword>
<dbReference type="InterPro" id="IPR000529">
    <property type="entry name" value="Ribosomal_bS6"/>
</dbReference>
<dbReference type="eggNOG" id="COG0360">
    <property type="taxonomic scope" value="Bacteria"/>
</dbReference>
<dbReference type="PANTHER" id="PTHR21011:SF1">
    <property type="entry name" value="SMALL RIBOSOMAL SUBUNIT PROTEIN BS6M"/>
    <property type="match status" value="1"/>
</dbReference>
<dbReference type="InterPro" id="IPR020814">
    <property type="entry name" value="Ribosomal_S6_plastid/chlpt"/>
</dbReference>
<evidence type="ECO:0000256" key="5">
    <source>
        <dbReference type="ARBA" id="ARBA00023274"/>
    </source>
</evidence>
<dbReference type="SUPFAM" id="SSF54995">
    <property type="entry name" value="Ribosomal protein S6"/>
    <property type="match status" value="1"/>
</dbReference>
<evidence type="ECO:0000256" key="8">
    <source>
        <dbReference type="HAMAP-Rule" id="MF_00360"/>
    </source>
</evidence>
<dbReference type="PANTHER" id="PTHR21011">
    <property type="entry name" value="MITOCHONDRIAL 28S RIBOSOMAL PROTEIN S6"/>
    <property type="match status" value="1"/>
</dbReference>
<dbReference type="EMBL" id="CP001678">
    <property type="protein sequence ID" value="ACT59625.1"/>
    <property type="molecule type" value="Genomic_DNA"/>
</dbReference>
<evidence type="ECO:0000256" key="6">
    <source>
        <dbReference type="ARBA" id="ARBA00035104"/>
    </source>
</evidence>
<dbReference type="STRING" id="582402.Hbal_1941"/>
<name>C6XKQ8_HIRBI</name>
<evidence type="ECO:0000313" key="10">
    <source>
        <dbReference type="EMBL" id="ACT59625.1"/>
    </source>
</evidence>
<dbReference type="HOGENOM" id="CLU_113441_2_0_5"/>
<evidence type="ECO:0000256" key="4">
    <source>
        <dbReference type="ARBA" id="ARBA00022980"/>
    </source>
</evidence>
<reference evidence="11" key="1">
    <citation type="journal article" date="2011" name="J. Bacteriol.">
        <title>Genome sequences of eight morphologically diverse alphaproteobacteria.</title>
        <authorList>
            <consortium name="US DOE Joint Genome Institute"/>
            <person name="Brown P.J."/>
            <person name="Kysela D.T."/>
            <person name="Buechlein A."/>
            <person name="Hemmerich C."/>
            <person name="Brun Y.V."/>
        </authorList>
    </citation>
    <scope>NUCLEOTIDE SEQUENCE [LARGE SCALE GENOMIC DNA]</scope>
    <source>
        <strain evidence="11">ATCC 49814 / DSM 5838 / IFAM 1418</strain>
    </source>
</reference>
<dbReference type="OrthoDB" id="9812702at2"/>
<organism evidence="10 11">
    <name type="scientific">Hirschia baltica (strain ATCC 49814 / DSM 5838 / IFAM 1418)</name>
    <dbReference type="NCBI Taxonomy" id="582402"/>
    <lineage>
        <taxon>Bacteria</taxon>
        <taxon>Pseudomonadati</taxon>
        <taxon>Pseudomonadota</taxon>
        <taxon>Alphaproteobacteria</taxon>
        <taxon>Hyphomonadales</taxon>
        <taxon>Hyphomonadaceae</taxon>
        <taxon>Hirschia</taxon>
    </lineage>
</organism>
<feature type="region of interest" description="Disordered" evidence="9">
    <location>
        <begin position="96"/>
        <end position="134"/>
    </location>
</feature>
<dbReference type="AlphaFoldDB" id="C6XKQ8"/>
<keyword evidence="2 8" id="KW-0699">rRNA-binding</keyword>
<dbReference type="Gene3D" id="3.30.70.60">
    <property type="match status" value="1"/>
</dbReference>
<evidence type="ECO:0000256" key="7">
    <source>
        <dbReference type="ARBA" id="ARBA00035294"/>
    </source>
</evidence>
<keyword evidence="5 8" id="KW-0687">Ribonucleoprotein</keyword>
<dbReference type="CDD" id="cd00473">
    <property type="entry name" value="bS6"/>
    <property type="match status" value="1"/>
</dbReference>
<evidence type="ECO:0000256" key="3">
    <source>
        <dbReference type="ARBA" id="ARBA00022884"/>
    </source>
</evidence>
<evidence type="ECO:0000256" key="2">
    <source>
        <dbReference type="ARBA" id="ARBA00022730"/>
    </source>
</evidence>
<accession>C6XKQ8</accession>